<dbReference type="Gene3D" id="3.40.605.10">
    <property type="entry name" value="Aldehyde Dehydrogenase, Chain A, domain 1"/>
    <property type="match status" value="1"/>
</dbReference>
<dbReference type="OrthoDB" id="9802947at2"/>
<name>A0A5C5R685_9ACTN</name>
<keyword evidence="1" id="KW-0560">Oxidoreductase</keyword>
<feature type="non-terminal residue" evidence="3">
    <location>
        <position position="99"/>
    </location>
</feature>
<evidence type="ECO:0000256" key="1">
    <source>
        <dbReference type="ARBA" id="ARBA00023002"/>
    </source>
</evidence>
<dbReference type="PANTHER" id="PTHR43217:SF1">
    <property type="entry name" value="SUCCINATE SEMIALDEHYDE DEHYDROGENASE [NAD(P)+] SAD"/>
    <property type="match status" value="1"/>
</dbReference>
<dbReference type="SUPFAM" id="SSF53720">
    <property type="entry name" value="ALDH-like"/>
    <property type="match status" value="1"/>
</dbReference>
<dbReference type="InterPro" id="IPR016162">
    <property type="entry name" value="Ald_DH_N"/>
</dbReference>
<dbReference type="Proteomes" id="UP000319792">
    <property type="component" value="Unassembled WGS sequence"/>
</dbReference>
<gene>
    <name evidence="3" type="ORF">FK268_24030</name>
</gene>
<comment type="caution">
    <text evidence="3">The sequence shown here is derived from an EMBL/GenBank/DDBJ whole genome shotgun (WGS) entry which is preliminary data.</text>
</comment>
<dbReference type="EMBL" id="VIGV01000254">
    <property type="protein sequence ID" value="TWS18318.1"/>
    <property type="molecule type" value="Genomic_DNA"/>
</dbReference>
<sequence length="99" mass="10766">MTEPSYTVVDPSTGEELAAFPFATDAEIEAALAAAAGAYARTRNSTVAERAALIRRVAALHVERKDELARIIQREMGKPLDQSVGEVEFSAAIYEYYAD</sequence>
<evidence type="ECO:0000313" key="3">
    <source>
        <dbReference type="EMBL" id="TWS18318.1"/>
    </source>
</evidence>
<accession>A0A5C5R685</accession>
<evidence type="ECO:0000259" key="2">
    <source>
        <dbReference type="Pfam" id="PF00171"/>
    </source>
</evidence>
<dbReference type="Pfam" id="PF00171">
    <property type="entry name" value="Aldedh"/>
    <property type="match status" value="1"/>
</dbReference>
<organism evidence="3 4">
    <name type="scientific">Tsukamurella sputi</name>
    <dbReference type="NCBI Taxonomy" id="2591848"/>
    <lineage>
        <taxon>Bacteria</taxon>
        <taxon>Bacillati</taxon>
        <taxon>Actinomycetota</taxon>
        <taxon>Actinomycetes</taxon>
        <taxon>Mycobacteriales</taxon>
        <taxon>Tsukamurellaceae</taxon>
        <taxon>Tsukamurella</taxon>
    </lineage>
</organism>
<dbReference type="PANTHER" id="PTHR43217">
    <property type="entry name" value="SUCCINATE SEMIALDEHYDE DEHYDROGENASE [NAD(P)+] SAD"/>
    <property type="match status" value="1"/>
</dbReference>
<feature type="domain" description="Aldehyde dehydrogenase" evidence="2">
    <location>
        <begin position="5"/>
        <end position="99"/>
    </location>
</feature>
<dbReference type="RefSeq" id="WP_146437935.1">
    <property type="nucleotide sequence ID" value="NZ_VIGV01000254.1"/>
</dbReference>
<dbReference type="InterPro" id="IPR016161">
    <property type="entry name" value="Ald_DH/histidinol_DH"/>
</dbReference>
<keyword evidence="4" id="KW-1185">Reference proteome</keyword>
<proteinExistence type="predicted"/>
<dbReference type="InterPro" id="IPR047110">
    <property type="entry name" value="GABD/Sad-like"/>
</dbReference>
<dbReference type="AlphaFoldDB" id="A0A5C5R685"/>
<evidence type="ECO:0000313" key="4">
    <source>
        <dbReference type="Proteomes" id="UP000319792"/>
    </source>
</evidence>
<reference evidence="3 4" key="1">
    <citation type="submission" date="2019-08" db="EMBL/GenBank/DDBJ databases">
        <title>Tsukamurella conjunctivitidis sp. nov., Tsukamurella assacharolytica sp. nov. and Tsukamurella sputae sp. nov. isolated from patients with conjunctivitis, bacteraemia (lymphoma) and respiratory infection (sputum) in Hong Kong.</title>
        <authorList>
            <person name="Fok K.M.N."/>
            <person name="Fong J.Y.H."/>
        </authorList>
    </citation>
    <scope>NUCLEOTIDE SEQUENCE [LARGE SCALE GENOMIC DNA]</scope>
    <source>
        <strain evidence="3 4">HKU70</strain>
    </source>
</reference>
<dbReference type="GO" id="GO:0004777">
    <property type="term" value="F:succinate-semialdehyde dehydrogenase (NAD+) activity"/>
    <property type="evidence" value="ECO:0007669"/>
    <property type="project" value="TreeGrafter"/>
</dbReference>
<dbReference type="InterPro" id="IPR015590">
    <property type="entry name" value="Aldehyde_DH_dom"/>
</dbReference>
<protein>
    <submittedName>
        <fullName evidence="3">Aldehyde dehydrogenase family protein</fullName>
    </submittedName>
</protein>